<proteinExistence type="predicted"/>
<evidence type="ECO:0000313" key="2">
    <source>
        <dbReference type="Proteomes" id="UP000767238"/>
    </source>
</evidence>
<sequence length="404" mass="46258">MDEHRDRQPVAYGMAYILPSMAANNSLSINDSTETWNSNLGYAPSNVAYLYGRPLEPWAQRLEYTPSVAAYQSRPSYVIAAAVEWPSNLPVEEDRPFELGPLPTDLALDENDNLEAVHFFTTFIGPGRKHDNNINKLLADARLWNRHLPHHRDNIRDGTFLFRRNDIRPMPFDLLVEVEDNDGVKILKLCQHPLLGISCHTCRAFLNDFKVVFNTALAARNRSRFEKAMKLLSPRHKTLLFTPAPATIPPRLHVEIQMPQGRVTFASLLQWFRIFYDGPLNKKAFNAGDDTGLGIGPPRVTNYKLTWDVDSSHLEDLMEIMVVLYGLREVATAQSLANDSNHPRRRSEENLGRIVYEWMVSEEDPSRIEDRMRVCELISPQFKELGFSSAMRMFFKRGVDELAM</sequence>
<feature type="non-terminal residue" evidence="1">
    <location>
        <position position="404"/>
    </location>
</feature>
<organism evidence="1 2">
    <name type="scientific">Aureobasidium melanogenum</name>
    <name type="common">Aureobasidium pullulans var. melanogenum</name>
    <dbReference type="NCBI Taxonomy" id="46634"/>
    <lineage>
        <taxon>Eukaryota</taxon>
        <taxon>Fungi</taxon>
        <taxon>Dikarya</taxon>
        <taxon>Ascomycota</taxon>
        <taxon>Pezizomycotina</taxon>
        <taxon>Dothideomycetes</taxon>
        <taxon>Dothideomycetidae</taxon>
        <taxon>Dothideales</taxon>
        <taxon>Saccotheciaceae</taxon>
        <taxon>Aureobasidium</taxon>
    </lineage>
</organism>
<evidence type="ECO:0000313" key="1">
    <source>
        <dbReference type="EMBL" id="KAH0228090.1"/>
    </source>
</evidence>
<comment type="caution">
    <text evidence="1">The sequence shown here is derived from an EMBL/GenBank/DDBJ whole genome shotgun (WGS) entry which is preliminary data.</text>
</comment>
<reference evidence="1" key="2">
    <citation type="submission" date="2021-08" db="EMBL/GenBank/DDBJ databases">
        <authorList>
            <person name="Gostincar C."/>
            <person name="Sun X."/>
            <person name="Song Z."/>
            <person name="Gunde-Cimerman N."/>
        </authorList>
    </citation>
    <scope>NUCLEOTIDE SEQUENCE</scope>
    <source>
        <strain evidence="1">EXF-8016</strain>
    </source>
</reference>
<accession>A0A9P8GPX9</accession>
<protein>
    <submittedName>
        <fullName evidence="1">Uncharacterized protein</fullName>
    </submittedName>
</protein>
<gene>
    <name evidence="1" type="ORF">KCV03_g2050</name>
</gene>
<dbReference type="Proteomes" id="UP000767238">
    <property type="component" value="Unassembled WGS sequence"/>
</dbReference>
<name>A0A9P8GPX9_AURME</name>
<dbReference type="EMBL" id="JAHFYH010000009">
    <property type="protein sequence ID" value="KAH0228090.1"/>
    <property type="molecule type" value="Genomic_DNA"/>
</dbReference>
<dbReference type="OrthoDB" id="10260996at2759"/>
<dbReference type="AlphaFoldDB" id="A0A9P8GPX9"/>
<reference evidence="1" key="1">
    <citation type="journal article" date="2021" name="J Fungi (Basel)">
        <title>Virulence traits and population genomics of the black yeast Aureobasidium melanogenum.</title>
        <authorList>
            <person name="Cernosa A."/>
            <person name="Sun X."/>
            <person name="Gostincar C."/>
            <person name="Fang C."/>
            <person name="Gunde-Cimerman N."/>
            <person name="Song Z."/>
        </authorList>
    </citation>
    <scope>NUCLEOTIDE SEQUENCE</scope>
    <source>
        <strain evidence="1">EXF-8016</strain>
    </source>
</reference>